<feature type="chain" id="PRO_5020905240" evidence="1">
    <location>
        <begin position="20"/>
        <end position="205"/>
    </location>
</feature>
<organism evidence="3 4">
    <name type="scientific">Stakelama pacifica</name>
    <dbReference type="NCBI Taxonomy" id="517720"/>
    <lineage>
        <taxon>Bacteria</taxon>
        <taxon>Pseudomonadati</taxon>
        <taxon>Pseudomonadota</taxon>
        <taxon>Alphaproteobacteria</taxon>
        <taxon>Sphingomonadales</taxon>
        <taxon>Sphingomonadaceae</taxon>
        <taxon>Stakelama</taxon>
    </lineage>
</organism>
<evidence type="ECO:0000259" key="2">
    <source>
        <dbReference type="SMART" id="SM00867"/>
    </source>
</evidence>
<gene>
    <name evidence="3" type="ORF">EV664_103131</name>
</gene>
<feature type="signal peptide" evidence="1">
    <location>
        <begin position="1"/>
        <end position="19"/>
    </location>
</feature>
<evidence type="ECO:0000313" key="3">
    <source>
        <dbReference type="EMBL" id="TDN84488.1"/>
    </source>
</evidence>
<name>A0A4V3BTT7_9SPHN</name>
<accession>A0A4V3BTT7</accession>
<dbReference type="PANTHER" id="PTHR34406:SF1">
    <property type="entry name" value="PROTEIN YCEI"/>
    <property type="match status" value="1"/>
</dbReference>
<reference evidence="3 4" key="1">
    <citation type="submission" date="2019-03" db="EMBL/GenBank/DDBJ databases">
        <title>Genomic Encyclopedia of Type Strains, Phase IV (KMG-IV): sequencing the most valuable type-strain genomes for metagenomic binning, comparative biology and taxonomic classification.</title>
        <authorList>
            <person name="Goeker M."/>
        </authorList>
    </citation>
    <scope>NUCLEOTIDE SEQUENCE [LARGE SCALE GENOMIC DNA]</scope>
    <source>
        <strain evidence="3 4">DSM 25059</strain>
    </source>
</reference>
<sequence length="205" mass="21478">MRRTALAIALALSAAPALAQTVPADIPGKGSVSDVTAGTYMVEPGHTQVEFTVGHMGISPFTGVFSNAEGSMTLDPANLSATKLNVSIPIDSVQTTSAKLTEELNSAEWLDAAKYPKAEFRSTSVTKTGADTANIAGNLTLHGVTKPVTIKAKFYGAAMNPMSKKASIGFVGTTTIKRSEFGVDKYVPLISDETVLTIHAAFEKQ</sequence>
<dbReference type="InterPro" id="IPR036761">
    <property type="entry name" value="TTHA0802/YceI-like_sf"/>
</dbReference>
<dbReference type="RefSeq" id="WP_133494882.1">
    <property type="nucleotide sequence ID" value="NZ_BMLU01000003.1"/>
</dbReference>
<dbReference type="PANTHER" id="PTHR34406">
    <property type="entry name" value="PROTEIN YCEI"/>
    <property type="match status" value="1"/>
</dbReference>
<comment type="caution">
    <text evidence="3">The sequence shown here is derived from an EMBL/GenBank/DDBJ whole genome shotgun (WGS) entry which is preliminary data.</text>
</comment>
<dbReference type="InterPro" id="IPR007372">
    <property type="entry name" value="Lipid/polyisoprenoid-bd_YceI"/>
</dbReference>
<evidence type="ECO:0000313" key="4">
    <source>
        <dbReference type="Proteomes" id="UP000295493"/>
    </source>
</evidence>
<dbReference type="Proteomes" id="UP000295493">
    <property type="component" value="Unassembled WGS sequence"/>
</dbReference>
<dbReference type="EMBL" id="SNWD01000003">
    <property type="protein sequence ID" value="TDN84488.1"/>
    <property type="molecule type" value="Genomic_DNA"/>
</dbReference>
<keyword evidence="1" id="KW-0732">Signal</keyword>
<keyword evidence="4" id="KW-1185">Reference proteome</keyword>
<feature type="domain" description="Lipid/polyisoprenoid-binding YceI-like" evidence="2">
    <location>
        <begin position="39"/>
        <end position="203"/>
    </location>
</feature>
<dbReference type="Gene3D" id="2.40.128.110">
    <property type="entry name" value="Lipid/polyisoprenoid-binding, YceI-like"/>
    <property type="match status" value="1"/>
</dbReference>
<dbReference type="OrthoDB" id="9811006at2"/>
<dbReference type="SUPFAM" id="SSF101874">
    <property type="entry name" value="YceI-like"/>
    <property type="match status" value="1"/>
</dbReference>
<proteinExistence type="predicted"/>
<evidence type="ECO:0000256" key="1">
    <source>
        <dbReference type="SAM" id="SignalP"/>
    </source>
</evidence>
<dbReference type="Pfam" id="PF04264">
    <property type="entry name" value="YceI"/>
    <property type="match status" value="1"/>
</dbReference>
<protein>
    <submittedName>
        <fullName evidence="3">Polyisoprenoid-binding protein YceI</fullName>
    </submittedName>
</protein>
<dbReference type="AlphaFoldDB" id="A0A4V3BTT7"/>
<dbReference type="SMART" id="SM00867">
    <property type="entry name" value="YceI"/>
    <property type="match status" value="1"/>
</dbReference>